<feature type="transmembrane region" description="Helical" evidence="1">
    <location>
        <begin position="21"/>
        <end position="40"/>
    </location>
</feature>
<reference evidence="2" key="1">
    <citation type="submission" date="2017-10" db="EMBL/GenBank/DDBJ databases">
        <title>Massilia psychrophilum sp. nov., a novel purple-pigmented bacterium isolated from Tianshan glacier, Xinjiang Municipality, China.</title>
        <authorList>
            <person name="Wang H."/>
        </authorList>
    </citation>
    <scope>NUCLEOTIDE SEQUENCE [LARGE SCALE GENOMIC DNA]</scope>
    <source>
        <strain evidence="2">B2</strain>
    </source>
</reference>
<sequence>MSSILRRHGKHLQQGFTLVELITVMVIVGVLAAAAATRYFDRAVYDAAAFTEQARSLIRFGQKVAVAQNRPVFVRLDGNSVALCFVYVADGSCPADQRVMSPSANNTASTNTLARCTNSTSWACEGNPPGVTYATSPATAFFSYDALGRPASVGAAAFATLTMTVKSGASSVALVVEADTGHVH</sequence>
<dbReference type="RefSeq" id="WP_099882780.1">
    <property type="nucleotide sequence ID" value="NZ_CP024608.1"/>
</dbReference>
<protein>
    <submittedName>
        <fullName evidence="2">MSHA biogenesis protein MshC</fullName>
    </submittedName>
</protein>
<keyword evidence="1" id="KW-0472">Membrane</keyword>
<dbReference type="Proteomes" id="UP000229897">
    <property type="component" value="Chromosome"/>
</dbReference>
<accession>A0A2D2DVU4</accession>
<keyword evidence="1" id="KW-0812">Transmembrane</keyword>
<evidence type="ECO:0000313" key="2">
    <source>
        <dbReference type="EMBL" id="ATQ79111.1"/>
    </source>
</evidence>
<dbReference type="InterPro" id="IPR045584">
    <property type="entry name" value="Pilin-like"/>
</dbReference>
<keyword evidence="3" id="KW-1185">Reference proteome</keyword>
<proteinExistence type="predicted"/>
<dbReference type="OrthoDB" id="5786415at2"/>
<dbReference type="PROSITE" id="PS00409">
    <property type="entry name" value="PROKAR_NTER_METHYL"/>
    <property type="match status" value="1"/>
</dbReference>
<organism evidence="2 3">
    <name type="scientific">Massilia violaceinigra</name>
    <dbReference type="NCBI Taxonomy" id="2045208"/>
    <lineage>
        <taxon>Bacteria</taxon>
        <taxon>Pseudomonadati</taxon>
        <taxon>Pseudomonadota</taxon>
        <taxon>Betaproteobacteria</taxon>
        <taxon>Burkholderiales</taxon>
        <taxon>Oxalobacteraceae</taxon>
        <taxon>Telluria group</taxon>
        <taxon>Massilia</taxon>
    </lineage>
</organism>
<gene>
    <name evidence="2" type="ORF">CR152_25585</name>
</gene>
<dbReference type="AlphaFoldDB" id="A0A2D2DVU4"/>
<dbReference type="KEGG" id="mass:CR152_25585"/>
<evidence type="ECO:0000256" key="1">
    <source>
        <dbReference type="SAM" id="Phobius"/>
    </source>
</evidence>
<name>A0A2D2DVU4_9BURK</name>
<dbReference type="EMBL" id="CP024608">
    <property type="protein sequence ID" value="ATQ79111.1"/>
    <property type="molecule type" value="Genomic_DNA"/>
</dbReference>
<dbReference type="Gene3D" id="3.30.700.10">
    <property type="entry name" value="Glycoprotein, Type 4 Pilin"/>
    <property type="match status" value="1"/>
</dbReference>
<dbReference type="NCBIfam" id="TIGR02532">
    <property type="entry name" value="IV_pilin_GFxxxE"/>
    <property type="match status" value="1"/>
</dbReference>
<keyword evidence="1" id="KW-1133">Transmembrane helix</keyword>
<evidence type="ECO:0000313" key="3">
    <source>
        <dbReference type="Proteomes" id="UP000229897"/>
    </source>
</evidence>
<dbReference type="Pfam" id="PF07963">
    <property type="entry name" value="N_methyl"/>
    <property type="match status" value="1"/>
</dbReference>
<dbReference type="SUPFAM" id="SSF54523">
    <property type="entry name" value="Pili subunits"/>
    <property type="match status" value="1"/>
</dbReference>
<dbReference type="InterPro" id="IPR012902">
    <property type="entry name" value="N_methyl_site"/>
</dbReference>